<dbReference type="EMBL" id="QXGH01000013">
    <property type="protein sequence ID" value="RHW27344.1"/>
    <property type="molecule type" value="Genomic_DNA"/>
</dbReference>
<dbReference type="AlphaFoldDB" id="A0A417Y4B2"/>
<evidence type="ECO:0000313" key="1">
    <source>
        <dbReference type="EMBL" id="RHW27344.1"/>
    </source>
</evidence>
<protein>
    <submittedName>
        <fullName evidence="1">Uncharacterized protein</fullName>
    </submittedName>
</protein>
<comment type="caution">
    <text evidence="1">The sequence shown here is derived from an EMBL/GenBank/DDBJ whole genome shotgun (WGS) entry which is preliminary data.</text>
</comment>
<name>A0A417Y4B2_9ACTN</name>
<dbReference type="Proteomes" id="UP000283644">
    <property type="component" value="Unassembled WGS sequence"/>
</dbReference>
<accession>A0A417Y4B2</accession>
<dbReference type="SUPFAM" id="SSF140453">
    <property type="entry name" value="EsxAB dimer-like"/>
    <property type="match status" value="1"/>
</dbReference>
<evidence type="ECO:0000313" key="2">
    <source>
        <dbReference type="Proteomes" id="UP000283644"/>
    </source>
</evidence>
<dbReference type="InterPro" id="IPR036689">
    <property type="entry name" value="ESAT-6-like_sf"/>
</dbReference>
<reference evidence="1 2" key="1">
    <citation type="submission" date="2018-09" db="EMBL/GenBank/DDBJ databases">
        <title>Genome sequencing of Nocardioides immobilis CCTCC AB 2017083 for comparison to Nocardioides silvaticus.</title>
        <authorList>
            <person name="Li C."/>
            <person name="Wang G."/>
        </authorList>
    </citation>
    <scope>NUCLEOTIDE SEQUENCE [LARGE SCALE GENOMIC DNA]</scope>
    <source>
        <strain evidence="1 2">CCTCC AB 2017083</strain>
    </source>
</reference>
<dbReference type="RefSeq" id="WP_118924925.1">
    <property type="nucleotide sequence ID" value="NZ_QXGH01000013.1"/>
</dbReference>
<sequence length="145" mass="15621">MAIGGDPDDLRRLATRLRTRADTLSTRATSMDNHLDEVHWSSNAASSYRARLRDDVSAVEDVVVRLDELAADFDDLANTLEERQRLVGLLLDAGIETAREAAEAVADGVHDGVQAVENVLKDMGAKGKELLEDLGGALSDALPLI</sequence>
<proteinExistence type="predicted"/>
<keyword evidence="2" id="KW-1185">Reference proteome</keyword>
<organism evidence="1 2">
    <name type="scientific">Nocardioides immobilis</name>
    <dbReference type="NCBI Taxonomy" id="2049295"/>
    <lineage>
        <taxon>Bacteria</taxon>
        <taxon>Bacillati</taxon>
        <taxon>Actinomycetota</taxon>
        <taxon>Actinomycetes</taxon>
        <taxon>Propionibacteriales</taxon>
        <taxon>Nocardioidaceae</taxon>
        <taxon>Nocardioides</taxon>
    </lineage>
</organism>
<dbReference type="Gene3D" id="1.10.287.1060">
    <property type="entry name" value="ESAT-6-like"/>
    <property type="match status" value="1"/>
</dbReference>
<gene>
    <name evidence="1" type="ORF">D0Z08_09315</name>
</gene>